<dbReference type="OrthoDB" id="8547832at2"/>
<evidence type="ECO:0000256" key="2">
    <source>
        <dbReference type="ARBA" id="ARBA00022741"/>
    </source>
</evidence>
<dbReference type="InterPro" id="IPR006016">
    <property type="entry name" value="UspA"/>
</dbReference>
<evidence type="ECO:0000313" key="5">
    <source>
        <dbReference type="EMBL" id="TXL65439.1"/>
    </source>
</evidence>
<dbReference type="AlphaFoldDB" id="A0A5C8NWG1"/>
<dbReference type="PRINTS" id="PR01438">
    <property type="entry name" value="UNVRSLSTRESS"/>
</dbReference>
<reference evidence="5 6" key="1">
    <citation type="submission" date="2019-06" db="EMBL/GenBank/DDBJ databases">
        <title>Quisquiliibacterium sp. nov., isolated from a maize field.</title>
        <authorList>
            <person name="Lin S.-Y."/>
            <person name="Tsai C.-F."/>
            <person name="Young C.-C."/>
        </authorList>
    </citation>
    <scope>NUCLEOTIDE SEQUENCE [LARGE SCALE GENOMIC DNA]</scope>
    <source>
        <strain evidence="5 6">CC-CFT501</strain>
    </source>
</reference>
<keyword evidence="6" id="KW-1185">Reference proteome</keyword>
<dbReference type="CDD" id="cd00293">
    <property type="entry name" value="USP-like"/>
    <property type="match status" value="2"/>
</dbReference>
<dbReference type="GO" id="GO:0005524">
    <property type="term" value="F:ATP binding"/>
    <property type="evidence" value="ECO:0007669"/>
    <property type="project" value="UniProtKB-KW"/>
</dbReference>
<evidence type="ECO:0000256" key="1">
    <source>
        <dbReference type="ARBA" id="ARBA00008791"/>
    </source>
</evidence>
<accession>A0A5C8NWG1</accession>
<dbReference type="Pfam" id="PF00582">
    <property type="entry name" value="Usp"/>
    <property type="match status" value="2"/>
</dbReference>
<dbReference type="Gene3D" id="3.40.50.620">
    <property type="entry name" value="HUPs"/>
    <property type="match status" value="2"/>
</dbReference>
<comment type="similarity">
    <text evidence="1">Belongs to the universal stress protein A family.</text>
</comment>
<name>A0A5C8NWG1_9BURK</name>
<sequence length="293" mass="31159">MDRFRRLLCATDFSEHAGIATRRAATVAATLGAELQLLHVLSEPALRTLVALFPGSADAEIRLSEDARRMIEAEAGRLREAIDGVAVTTRLGNGDPDDEILAATESADLLVLGAHGQNPLRDMVIGSTAERLLRKATRPVLVSRAAPEPPYRRALVPVDFTGHSAGAMRAAAAIAPDAELTALHVFELPFEGKLWLAGVSDDEVNRFRALARAQALKRVLELAAGLGEAGSRIRPQVVQGSAARSILEAAEEIDADLIVMGRHGKSAAEAFFIGSVTRHVLSDATCDVLIMPA</sequence>
<dbReference type="InterPro" id="IPR014729">
    <property type="entry name" value="Rossmann-like_a/b/a_fold"/>
</dbReference>
<evidence type="ECO:0000259" key="4">
    <source>
        <dbReference type="Pfam" id="PF00582"/>
    </source>
</evidence>
<gene>
    <name evidence="5" type="ORF">FHP08_11720</name>
</gene>
<dbReference type="RefSeq" id="WP_147704634.1">
    <property type="nucleotide sequence ID" value="NZ_VDUY01000004.1"/>
</dbReference>
<organism evidence="5 6">
    <name type="scientific">Zeimonas arvi</name>
    <dbReference type="NCBI Taxonomy" id="2498847"/>
    <lineage>
        <taxon>Bacteria</taxon>
        <taxon>Pseudomonadati</taxon>
        <taxon>Pseudomonadota</taxon>
        <taxon>Betaproteobacteria</taxon>
        <taxon>Burkholderiales</taxon>
        <taxon>Burkholderiaceae</taxon>
        <taxon>Zeimonas</taxon>
    </lineage>
</organism>
<feature type="domain" description="UspA" evidence="4">
    <location>
        <begin position="4"/>
        <end position="144"/>
    </location>
</feature>
<feature type="domain" description="UspA" evidence="4">
    <location>
        <begin position="151"/>
        <end position="291"/>
    </location>
</feature>
<dbReference type="PANTHER" id="PTHR46268:SF27">
    <property type="entry name" value="UNIVERSAL STRESS PROTEIN RV2623"/>
    <property type="match status" value="1"/>
</dbReference>
<dbReference type="PANTHER" id="PTHR46268">
    <property type="entry name" value="STRESS RESPONSE PROTEIN NHAX"/>
    <property type="match status" value="1"/>
</dbReference>
<comment type="caution">
    <text evidence="5">The sequence shown here is derived from an EMBL/GenBank/DDBJ whole genome shotgun (WGS) entry which is preliminary data.</text>
</comment>
<evidence type="ECO:0000256" key="3">
    <source>
        <dbReference type="ARBA" id="ARBA00022840"/>
    </source>
</evidence>
<evidence type="ECO:0000313" key="6">
    <source>
        <dbReference type="Proteomes" id="UP000321548"/>
    </source>
</evidence>
<dbReference type="EMBL" id="VDUY01000004">
    <property type="protein sequence ID" value="TXL65439.1"/>
    <property type="molecule type" value="Genomic_DNA"/>
</dbReference>
<proteinExistence type="inferred from homology"/>
<dbReference type="InterPro" id="IPR006015">
    <property type="entry name" value="Universal_stress_UspA"/>
</dbReference>
<keyword evidence="2" id="KW-0547">Nucleotide-binding</keyword>
<dbReference type="SUPFAM" id="SSF52402">
    <property type="entry name" value="Adenine nucleotide alpha hydrolases-like"/>
    <property type="match status" value="2"/>
</dbReference>
<protein>
    <submittedName>
        <fullName evidence="5">Universal stress protein</fullName>
    </submittedName>
</protein>
<dbReference type="Proteomes" id="UP000321548">
    <property type="component" value="Unassembled WGS sequence"/>
</dbReference>
<keyword evidence="3" id="KW-0067">ATP-binding</keyword>